<dbReference type="OrthoDB" id="9177882at2"/>
<comment type="cofactor">
    <cofactor evidence="1">
        <name>[4Fe-4S] cluster</name>
        <dbReference type="ChEBI" id="CHEBI:49883"/>
    </cofactor>
</comment>
<evidence type="ECO:0000259" key="5">
    <source>
        <dbReference type="Pfam" id="PF01869"/>
    </source>
</evidence>
<keyword evidence="3" id="KW-0408">Iron</keyword>
<keyword evidence="2" id="KW-0479">Metal-binding</keyword>
<dbReference type="PANTHER" id="PTHR32329">
    <property type="entry name" value="BIFUNCTIONAL PROTEIN [INCLUDES 2-HYDROXYACYL-COA DEHYDRATASE (N-TER) AND ITS ACTIVATOR DOMAIN (C_TERM)-RELATED"/>
    <property type="match status" value="1"/>
</dbReference>
<reference evidence="6 7" key="1">
    <citation type="submission" date="2006-10" db="EMBL/GenBank/DDBJ databases">
        <title>Complete sequence of chromosome of Pelobacter propionicus DSM 2379.</title>
        <authorList>
            <consortium name="US DOE Joint Genome Institute"/>
            <person name="Copeland A."/>
            <person name="Lucas S."/>
            <person name="Lapidus A."/>
            <person name="Barry K."/>
            <person name="Detter J.C."/>
            <person name="Glavina del Rio T."/>
            <person name="Hammon N."/>
            <person name="Israni S."/>
            <person name="Dalin E."/>
            <person name="Tice H."/>
            <person name="Pitluck S."/>
            <person name="Saunders E."/>
            <person name="Brettin T."/>
            <person name="Bruce D."/>
            <person name="Han C."/>
            <person name="Tapia R."/>
            <person name="Schmutz J."/>
            <person name="Larimer F."/>
            <person name="Land M."/>
            <person name="Hauser L."/>
            <person name="Kyrpides N."/>
            <person name="Kim E."/>
            <person name="Lovley D."/>
            <person name="Richardson P."/>
        </authorList>
    </citation>
    <scope>NUCLEOTIDE SEQUENCE [LARGE SCALE GENOMIC DNA]</scope>
    <source>
        <strain evidence="7">DSM 2379 / NBRC 103807 / OttBd1</strain>
    </source>
</reference>
<proteinExistence type="predicted"/>
<evidence type="ECO:0000313" key="7">
    <source>
        <dbReference type="Proteomes" id="UP000006732"/>
    </source>
</evidence>
<dbReference type="STRING" id="338966.Ppro_1277"/>
<dbReference type="InterPro" id="IPR043129">
    <property type="entry name" value="ATPase_NBD"/>
</dbReference>
<dbReference type="InterPro" id="IPR002731">
    <property type="entry name" value="ATPase_BadF"/>
</dbReference>
<dbReference type="SUPFAM" id="SSF53067">
    <property type="entry name" value="Actin-like ATPase domain"/>
    <property type="match status" value="1"/>
</dbReference>
<gene>
    <name evidence="6" type="ordered locus">Ppro_1277</name>
</gene>
<evidence type="ECO:0000256" key="3">
    <source>
        <dbReference type="ARBA" id="ARBA00023004"/>
    </source>
</evidence>
<dbReference type="Proteomes" id="UP000006732">
    <property type="component" value="Chromosome"/>
</dbReference>
<dbReference type="AlphaFoldDB" id="A1ANH8"/>
<evidence type="ECO:0000256" key="2">
    <source>
        <dbReference type="ARBA" id="ARBA00022723"/>
    </source>
</evidence>
<dbReference type="eggNOG" id="COG1924">
    <property type="taxonomic scope" value="Bacteria"/>
</dbReference>
<dbReference type="InterPro" id="IPR051805">
    <property type="entry name" value="Dehydratase_Activator_Redct"/>
</dbReference>
<dbReference type="NCBIfam" id="TIGR00241">
    <property type="entry name" value="CoA_E_activ"/>
    <property type="match status" value="1"/>
</dbReference>
<protein>
    <submittedName>
        <fullName evidence="6">Putative CoA-substrate-specific enzyme activase</fullName>
    </submittedName>
</protein>
<dbReference type="HOGENOM" id="CLU_066597_0_0_7"/>
<name>A1ANH8_PELPD</name>
<dbReference type="PANTHER" id="PTHR32329:SF2">
    <property type="entry name" value="BIFUNCTIONAL PROTEIN [INCLUDES 2-HYDROXYACYL-COA DEHYDRATASE (N-TER) AND ITS ACTIVATOR DOMAIN (C_TERM)"/>
    <property type="match status" value="1"/>
</dbReference>
<evidence type="ECO:0000313" key="6">
    <source>
        <dbReference type="EMBL" id="ABK98898.1"/>
    </source>
</evidence>
<accession>A1ANH8</accession>
<dbReference type="GO" id="GO:0051536">
    <property type="term" value="F:iron-sulfur cluster binding"/>
    <property type="evidence" value="ECO:0007669"/>
    <property type="project" value="UniProtKB-KW"/>
</dbReference>
<evidence type="ECO:0000256" key="1">
    <source>
        <dbReference type="ARBA" id="ARBA00001966"/>
    </source>
</evidence>
<dbReference type="CDD" id="cd24036">
    <property type="entry name" value="ASKHA_NBD_BcrAD_BadFG_HgdC_HadI"/>
    <property type="match status" value="1"/>
</dbReference>
<keyword evidence="7" id="KW-1185">Reference proteome</keyword>
<organism evidence="6 7">
    <name type="scientific">Pelobacter propionicus (strain DSM 2379 / NBRC 103807 / OttBd1)</name>
    <dbReference type="NCBI Taxonomy" id="338966"/>
    <lineage>
        <taxon>Bacteria</taxon>
        <taxon>Pseudomonadati</taxon>
        <taxon>Thermodesulfobacteriota</taxon>
        <taxon>Desulfuromonadia</taxon>
        <taxon>Desulfuromonadales</taxon>
        <taxon>Desulfuromonadaceae</taxon>
        <taxon>Pelobacter</taxon>
    </lineage>
</organism>
<feature type="domain" description="ATPase BadF/BadG/BcrA/BcrD type" evidence="5">
    <location>
        <begin position="5"/>
        <end position="251"/>
    </location>
</feature>
<dbReference type="Pfam" id="PF01869">
    <property type="entry name" value="BcrAD_BadFG"/>
    <property type="match status" value="1"/>
</dbReference>
<keyword evidence="4" id="KW-0411">Iron-sulfur</keyword>
<dbReference type="GO" id="GO:0046872">
    <property type="term" value="F:metal ion binding"/>
    <property type="evidence" value="ECO:0007669"/>
    <property type="project" value="UniProtKB-KW"/>
</dbReference>
<evidence type="ECO:0000256" key="4">
    <source>
        <dbReference type="ARBA" id="ARBA00023014"/>
    </source>
</evidence>
<dbReference type="RefSeq" id="WP_011735200.1">
    <property type="nucleotide sequence ID" value="NC_008609.1"/>
</dbReference>
<dbReference type="Gene3D" id="3.30.420.40">
    <property type="match status" value="2"/>
</dbReference>
<dbReference type="InterPro" id="IPR008275">
    <property type="entry name" value="CoA_E_activase_dom"/>
</dbReference>
<dbReference type="EMBL" id="CP000482">
    <property type="protein sequence ID" value="ABK98898.1"/>
    <property type="molecule type" value="Genomic_DNA"/>
</dbReference>
<dbReference type="KEGG" id="ppd:Ppro_1277"/>
<sequence length="259" mass="27374">MITMGFDLGSAAIKAVMAEEGQAVWYGTMPATAHYVHSCELLFRKGLGERGVAEEDLAGIAATGYGKGLFSRADKVVNEISANALGAFSLSDGQLRSIINIGGQDVKIIKLWPDGSVADFRMNDKCAAGTGRFFEMAERILDAPLADFGSMDRESSSPAEIGSTCAVFAETELISLMARGVDRNDIVAGLNRAIAARISSLAENMDLADGICLDGGPALNSGLHRAMGEEMGREVRVLEQPQFTVALGAALAIARERGR</sequence>